<reference evidence="1" key="1">
    <citation type="submission" date="2021-06" db="EMBL/GenBank/DDBJ databases">
        <title>Parelaphostrongylus tenuis whole genome reference sequence.</title>
        <authorList>
            <person name="Garwood T.J."/>
            <person name="Larsen P.A."/>
            <person name="Fountain-Jones N.M."/>
            <person name="Garbe J.R."/>
            <person name="Macchietto M.G."/>
            <person name="Kania S.A."/>
            <person name="Gerhold R.W."/>
            <person name="Richards J.E."/>
            <person name="Wolf T.M."/>
        </authorList>
    </citation>
    <scope>NUCLEOTIDE SEQUENCE</scope>
    <source>
        <strain evidence="1">MNPRO001-30</strain>
        <tissue evidence="1">Meninges</tissue>
    </source>
</reference>
<gene>
    <name evidence="1" type="ORF">KIN20_011044</name>
</gene>
<proteinExistence type="predicted"/>
<dbReference type="AlphaFoldDB" id="A0AAD5M8T6"/>
<dbReference type="EMBL" id="JAHQIW010001996">
    <property type="protein sequence ID" value="KAJ1354195.1"/>
    <property type="molecule type" value="Genomic_DNA"/>
</dbReference>
<evidence type="ECO:0000313" key="1">
    <source>
        <dbReference type="EMBL" id="KAJ1354195.1"/>
    </source>
</evidence>
<dbReference type="Proteomes" id="UP001196413">
    <property type="component" value="Unassembled WGS sequence"/>
</dbReference>
<evidence type="ECO:0000313" key="2">
    <source>
        <dbReference type="Proteomes" id="UP001196413"/>
    </source>
</evidence>
<protein>
    <submittedName>
        <fullName evidence="1">Uncharacterized protein</fullName>
    </submittedName>
</protein>
<sequence length="69" mass="8276">MARLERNARTRATSADDITLDGGKRVQLKLFEGLHRMLKQQVLSTFHYYLPVIGRFTYRIRRRRRRDGL</sequence>
<name>A0AAD5M8T6_PARTN</name>
<comment type="caution">
    <text evidence="1">The sequence shown here is derived from an EMBL/GenBank/DDBJ whole genome shotgun (WGS) entry which is preliminary data.</text>
</comment>
<organism evidence="1 2">
    <name type="scientific">Parelaphostrongylus tenuis</name>
    <name type="common">Meningeal worm</name>
    <dbReference type="NCBI Taxonomy" id="148309"/>
    <lineage>
        <taxon>Eukaryota</taxon>
        <taxon>Metazoa</taxon>
        <taxon>Ecdysozoa</taxon>
        <taxon>Nematoda</taxon>
        <taxon>Chromadorea</taxon>
        <taxon>Rhabditida</taxon>
        <taxon>Rhabditina</taxon>
        <taxon>Rhabditomorpha</taxon>
        <taxon>Strongyloidea</taxon>
        <taxon>Metastrongylidae</taxon>
        <taxon>Parelaphostrongylus</taxon>
    </lineage>
</organism>
<keyword evidence="2" id="KW-1185">Reference proteome</keyword>
<accession>A0AAD5M8T6</accession>